<dbReference type="InterPro" id="IPR018060">
    <property type="entry name" value="HTH_AraC"/>
</dbReference>
<dbReference type="Pfam" id="PF12833">
    <property type="entry name" value="HTH_18"/>
    <property type="match status" value="1"/>
</dbReference>
<keyword evidence="3" id="KW-0804">Transcription</keyword>
<accession>A0A381VXT6</accession>
<dbReference type="PANTHER" id="PTHR46796:SF7">
    <property type="entry name" value="ARAC FAMILY TRANSCRIPTIONAL REGULATOR"/>
    <property type="match status" value="1"/>
</dbReference>
<evidence type="ECO:0000313" key="5">
    <source>
        <dbReference type="EMBL" id="SVA44433.1"/>
    </source>
</evidence>
<dbReference type="InterPro" id="IPR009057">
    <property type="entry name" value="Homeodomain-like_sf"/>
</dbReference>
<dbReference type="GO" id="GO:0003700">
    <property type="term" value="F:DNA-binding transcription factor activity"/>
    <property type="evidence" value="ECO:0007669"/>
    <property type="project" value="InterPro"/>
</dbReference>
<dbReference type="InterPro" id="IPR032783">
    <property type="entry name" value="AraC_lig"/>
</dbReference>
<dbReference type="InterPro" id="IPR050204">
    <property type="entry name" value="AraC_XylS_family_regulators"/>
</dbReference>
<proteinExistence type="predicted"/>
<dbReference type="SMART" id="SM00342">
    <property type="entry name" value="HTH_ARAC"/>
    <property type="match status" value="1"/>
</dbReference>
<evidence type="ECO:0000256" key="2">
    <source>
        <dbReference type="ARBA" id="ARBA00023125"/>
    </source>
</evidence>
<protein>
    <recommendedName>
        <fullName evidence="4">HTH araC/xylS-type domain-containing protein</fullName>
    </recommendedName>
</protein>
<evidence type="ECO:0000256" key="3">
    <source>
        <dbReference type="ARBA" id="ARBA00023163"/>
    </source>
</evidence>
<dbReference type="PROSITE" id="PS01124">
    <property type="entry name" value="HTH_ARAC_FAMILY_2"/>
    <property type="match status" value="1"/>
</dbReference>
<keyword evidence="1" id="KW-0805">Transcription regulation</keyword>
<reference evidence="5" key="1">
    <citation type="submission" date="2018-05" db="EMBL/GenBank/DDBJ databases">
        <authorList>
            <person name="Lanie J.A."/>
            <person name="Ng W.-L."/>
            <person name="Kazmierczak K.M."/>
            <person name="Andrzejewski T.M."/>
            <person name="Davidsen T.M."/>
            <person name="Wayne K.J."/>
            <person name="Tettelin H."/>
            <person name="Glass J.I."/>
            <person name="Rusch D."/>
            <person name="Podicherti R."/>
            <person name="Tsui H.-C.T."/>
            <person name="Winkler M.E."/>
        </authorList>
    </citation>
    <scope>NUCLEOTIDE SEQUENCE</scope>
</reference>
<organism evidence="5">
    <name type="scientific">marine metagenome</name>
    <dbReference type="NCBI Taxonomy" id="408172"/>
    <lineage>
        <taxon>unclassified sequences</taxon>
        <taxon>metagenomes</taxon>
        <taxon>ecological metagenomes</taxon>
    </lineage>
</organism>
<dbReference type="Gene3D" id="1.10.10.60">
    <property type="entry name" value="Homeodomain-like"/>
    <property type="match status" value="2"/>
</dbReference>
<dbReference type="AlphaFoldDB" id="A0A381VXT6"/>
<dbReference type="PANTHER" id="PTHR46796">
    <property type="entry name" value="HTH-TYPE TRANSCRIPTIONAL ACTIVATOR RHAS-RELATED"/>
    <property type="match status" value="1"/>
</dbReference>
<dbReference type="InterPro" id="IPR018062">
    <property type="entry name" value="HTH_AraC-typ_CS"/>
</dbReference>
<dbReference type="SUPFAM" id="SSF46689">
    <property type="entry name" value="Homeodomain-like"/>
    <property type="match status" value="2"/>
</dbReference>
<dbReference type="GO" id="GO:0043565">
    <property type="term" value="F:sequence-specific DNA binding"/>
    <property type="evidence" value="ECO:0007669"/>
    <property type="project" value="InterPro"/>
</dbReference>
<feature type="domain" description="HTH araC/xylS-type" evidence="4">
    <location>
        <begin position="178"/>
        <end position="276"/>
    </location>
</feature>
<sequence>MDVLGDVLGVIGLKATAASVLTLTTDYEEERTASESVAYILLDGKCVIEFQGGTSLLPGDALLLGDTKHFVHRVNPESNDGKPVRLIQCVFRLERTLPHPLPKYFPARLNLEARYLTDETELGRTVDLLDGELINSLPGINYAGLRLAEIIFVEMLRRCSLERTQPRFLAGLTDSSILRTLLVMHREPAKSWQVAELAREAGLSRSAFSSRFHNLVGEPPLTYLRYWRLLKARLLLQEEAISVWEAARIAGYQSSSGFSRAFSRLFGGTPSTILKAKPNSPGHKTLKK</sequence>
<evidence type="ECO:0000259" key="4">
    <source>
        <dbReference type="PROSITE" id="PS01124"/>
    </source>
</evidence>
<keyword evidence="2" id="KW-0238">DNA-binding</keyword>
<dbReference type="PROSITE" id="PS00041">
    <property type="entry name" value="HTH_ARAC_FAMILY_1"/>
    <property type="match status" value="1"/>
</dbReference>
<dbReference type="Pfam" id="PF12852">
    <property type="entry name" value="Cupin_6"/>
    <property type="match status" value="1"/>
</dbReference>
<dbReference type="EMBL" id="UINC01009943">
    <property type="protein sequence ID" value="SVA44433.1"/>
    <property type="molecule type" value="Genomic_DNA"/>
</dbReference>
<evidence type="ECO:0000256" key="1">
    <source>
        <dbReference type="ARBA" id="ARBA00023015"/>
    </source>
</evidence>
<gene>
    <name evidence="5" type="ORF">METZ01_LOCUS97287</name>
</gene>
<name>A0A381VXT6_9ZZZZ</name>